<gene>
    <name evidence="3" type="ORF">C7446_1177</name>
</gene>
<dbReference type="EMBL" id="RBIN01000003">
    <property type="protein sequence ID" value="RKR06239.1"/>
    <property type="molecule type" value="Genomic_DNA"/>
</dbReference>
<dbReference type="InterPro" id="IPR000073">
    <property type="entry name" value="AB_hydrolase_1"/>
</dbReference>
<evidence type="ECO:0000313" key="4">
    <source>
        <dbReference type="Proteomes" id="UP000281975"/>
    </source>
</evidence>
<dbReference type="PANTHER" id="PTHR46118:SF4">
    <property type="entry name" value="PROTEIN ABHD11"/>
    <property type="match status" value="1"/>
</dbReference>
<evidence type="ECO:0000256" key="1">
    <source>
        <dbReference type="ARBA" id="ARBA00022801"/>
    </source>
</evidence>
<keyword evidence="4" id="KW-1185">Reference proteome</keyword>
<evidence type="ECO:0000259" key="2">
    <source>
        <dbReference type="Pfam" id="PF00561"/>
    </source>
</evidence>
<dbReference type="GO" id="GO:0016787">
    <property type="term" value="F:hydrolase activity"/>
    <property type="evidence" value="ECO:0007669"/>
    <property type="project" value="UniProtKB-KW"/>
</dbReference>
<dbReference type="SUPFAM" id="SSF53474">
    <property type="entry name" value="alpha/beta-Hydrolases"/>
    <property type="match status" value="1"/>
</dbReference>
<name>A0A420WYD6_9GAMM</name>
<dbReference type="PANTHER" id="PTHR46118">
    <property type="entry name" value="PROTEIN ABHD11"/>
    <property type="match status" value="1"/>
</dbReference>
<dbReference type="OrthoDB" id="9808398at2"/>
<comment type="caution">
    <text evidence="3">The sequence shown here is derived from an EMBL/GenBank/DDBJ whole genome shotgun (WGS) entry which is preliminary data.</text>
</comment>
<dbReference type="Gene3D" id="3.40.50.1820">
    <property type="entry name" value="alpha/beta hydrolase"/>
    <property type="match status" value="1"/>
</dbReference>
<dbReference type="Proteomes" id="UP000281975">
    <property type="component" value="Unassembled WGS sequence"/>
</dbReference>
<dbReference type="AlphaFoldDB" id="A0A420WYD6"/>
<reference evidence="3 4" key="1">
    <citation type="submission" date="2018-10" db="EMBL/GenBank/DDBJ databases">
        <title>Genomic Encyclopedia of Type Strains, Phase IV (KMG-IV): sequencing the most valuable type-strain genomes for metagenomic binning, comparative biology and taxonomic classification.</title>
        <authorList>
            <person name="Goeker M."/>
        </authorList>
    </citation>
    <scope>NUCLEOTIDE SEQUENCE [LARGE SCALE GENOMIC DNA]</scope>
    <source>
        <strain evidence="3 4">DSM 23229</strain>
    </source>
</reference>
<keyword evidence="1" id="KW-0378">Hydrolase</keyword>
<dbReference type="PRINTS" id="PR00111">
    <property type="entry name" value="ABHYDROLASE"/>
</dbReference>
<feature type="domain" description="AB hydrolase-1" evidence="2">
    <location>
        <begin position="15"/>
        <end position="243"/>
    </location>
</feature>
<proteinExistence type="predicted"/>
<sequence>MTLELHHTDTGGDGPILVILHGLFGSLDNWRSHIRVWQEQYRVIAMDLRNHGRSPHAEGMSYDAMAQDVLAVLDQLDIRECFLLGHSIGGKLAMTLARQQADRIAGLIVADIAPVAYEHGHDDIFRAMHAAEDAQPESRREADEAMTTAIGTPAIRQFLSTNLVRDEWGVLGWRVGLEQIEADYAALAAAPAGEAPYPGPALVLRGDRSDYVPDSTHEAIMAVLPHASIETLNGAGHWLHAEQPEAFRQAVDRFLKTAG</sequence>
<dbReference type="Pfam" id="PF00561">
    <property type="entry name" value="Abhydrolase_1"/>
    <property type="match status" value="1"/>
</dbReference>
<organism evidence="3 4">
    <name type="scientific">Kushneria sinocarnis</name>
    <dbReference type="NCBI Taxonomy" id="595502"/>
    <lineage>
        <taxon>Bacteria</taxon>
        <taxon>Pseudomonadati</taxon>
        <taxon>Pseudomonadota</taxon>
        <taxon>Gammaproteobacteria</taxon>
        <taxon>Oceanospirillales</taxon>
        <taxon>Halomonadaceae</taxon>
        <taxon>Kushneria</taxon>
    </lineage>
</organism>
<accession>A0A420WYD6</accession>
<evidence type="ECO:0000313" key="3">
    <source>
        <dbReference type="EMBL" id="RKR06239.1"/>
    </source>
</evidence>
<dbReference type="InterPro" id="IPR029058">
    <property type="entry name" value="AB_hydrolase_fold"/>
</dbReference>
<protein>
    <submittedName>
        <fullName evidence="3">Esterase</fullName>
    </submittedName>
</protein>
<dbReference type="RefSeq" id="WP_121172162.1">
    <property type="nucleotide sequence ID" value="NZ_RBIN01000003.1"/>
</dbReference>